<dbReference type="AlphaFoldDB" id="R0KM02"/>
<keyword evidence="3" id="KW-1185">Reference proteome</keyword>
<organism evidence="2 3">
    <name type="scientific">Anas platyrhynchos</name>
    <name type="common">Mallard</name>
    <name type="synonym">Anas boschas</name>
    <dbReference type="NCBI Taxonomy" id="8839"/>
    <lineage>
        <taxon>Eukaryota</taxon>
        <taxon>Metazoa</taxon>
        <taxon>Chordata</taxon>
        <taxon>Craniata</taxon>
        <taxon>Vertebrata</taxon>
        <taxon>Euteleostomi</taxon>
        <taxon>Archelosauria</taxon>
        <taxon>Archosauria</taxon>
        <taxon>Dinosauria</taxon>
        <taxon>Saurischia</taxon>
        <taxon>Theropoda</taxon>
        <taxon>Coelurosauria</taxon>
        <taxon>Aves</taxon>
        <taxon>Neognathae</taxon>
        <taxon>Galloanserae</taxon>
        <taxon>Anseriformes</taxon>
        <taxon>Anatidae</taxon>
        <taxon>Anatinae</taxon>
        <taxon>Anas</taxon>
    </lineage>
</organism>
<feature type="region of interest" description="Disordered" evidence="1">
    <location>
        <begin position="60"/>
        <end position="96"/>
    </location>
</feature>
<feature type="region of interest" description="Disordered" evidence="1">
    <location>
        <begin position="317"/>
        <end position="372"/>
    </location>
</feature>
<name>R0KM02_ANAPL</name>
<proteinExistence type="predicted"/>
<evidence type="ECO:0000256" key="1">
    <source>
        <dbReference type="SAM" id="MobiDB-lite"/>
    </source>
</evidence>
<feature type="compositionally biased region" description="Polar residues" evidence="1">
    <location>
        <begin position="115"/>
        <end position="130"/>
    </location>
</feature>
<protein>
    <submittedName>
        <fullName evidence="2">Uncharacterized protein</fullName>
    </submittedName>
</protein>
<feature type="region of interest" description="Disordered" evidence="1">
    <location>
        <begin position="407"/>
        <end position="453"/>
    </location>
</feature>
<dbReference type="Proteomes" id="UP000296049">
    <property type="component" value="Unassembled WGS sequence"/>
</dbReference>
<feature type="region of interest" description="Disordered" evidence="1">
    <location>
        <begin position="109"/>
        <end position="152"/>
    </location>
</feature>
<evidence type="ECO:0000313" key="2">
    <source>
        <dbReference type="EMBL" id="EOA94213.1"/>
    </source>
</evidence>
<accession>R0KM02</accession>
<feature type="compositionally biased region" description="Basic residues" evidence="1">
    <location>
        <begin position="352"/>
        <end position="368"/>
    </location>
</feature>
<sequence length="539" mass="59286">MRGRSLRKQLAEPFRAFQNHRSPAESALRQVDNNELEHQKLFICKLFSIKIEEDFKEAEDLHEETEMEELRSPVLNNSPEPAKRKPPKPSRLGGPRLWLRSHVKLAALPGDKSPQELQTRRSILTSPTRSSRGKQDYELFKPGSGARATPDSTGIPRVMEAQESSQCHILIVEPVPTPQLFPPCEHTHAHTPSGFWPKPFDRWLVEAEAEANVCSNTLTLAQTTGHSPAIERLQSFHGMVMRKFVPNTENDEEKAASTAPTPEPGGERLDLSSTTFDREKSHTTQPTDGCVLDYLRHTELEKKQIIVEENTLSGDAEGRRVLEEKGARKGGRGKVQRQGGKEEEGGRAGEKLRRKRERKQGRRKKSEKGKRAEEDKVLLLIAALKAGQIPLPVHVLVQECQTAGQKVQGTAEGSDHISPPGALSKGHQENSSPQPGAQHPTAPPPVSHDAKTSCSAPWYDTGFTLALCSSPQAGCFVFASVQKQSPPSPGLPDTRKILALGPAMQGGTTLPVAALIQVGEDSCLKKKGLPQHAQQQRVH</sequence>
<gene>
    <name evidence="2" type="ORF">Anapl_15026</name>
</gene>
<evidence type="ECO:0000313" key="3">
    <source>
        <dbReference type="Proteomes" id="UP000296049"/>
    </source>
</evidence>
<feature type="compositionally biased region" description="Basic and acidic residues" evidence="1">
    <location>
        <begin position="339"/>
        <end position="351"/>
    </location>
</feature>
<feature type="compositionally biased region" description="Basic and acidic residues" evidence="1">
    <location>
        <begin position="317"/>
        <end position="327"/>
    </location>
</feature>
<dbReference type="EMBL" id="KB744924">
    <property type="protein sequence ID" value="EOA94213.1"/>
    <property type="molecule type" value="Genomic_DNA"/>
</dbReference>
<feature type="region of interest" description="Disordered" evidence="1">
    <location>
        <begin position="247"/>
        <end position="271"/>
    </location>
</feature>
<reference evidence="3" key="1">
    <citation type="journal article" date="2013" name="Nat. Genet.">
        <title>The duck genome and transcriptome provide insight into an avian influenza virus reservoir species.</title>
        <authorList>
            <person name="Huang Y."/>
            <person name="Li Y."/>
            <person name="Burt D.W."/>
            <person name="Chen H."/>
            <person name="Zhang Y."/>
            <person name="Qian W."/>
            <person name="Kim H."/>
            <person name="Gan S."/>
            <person name="Zhao Y."/>
            <person name="Li J."/>
            <person name="Yi K."/>
            <person name="Feng H."/>
            <person name="Zhu P."/>
            <person name="Li B."/>
            <person name="Liu Q."/>
            <person name="Fairley S."/>
            <person name="Magor K.E."/>
            <person name="Du Z."/>
            <person name="Hu X."/>
            <person name="Goodman L."/>
            <person name="Tafer H."/>
            <person name="Vignal A."/>
            <person name="Lee T."/>
            <person name="Kim K.W."/>
            <person name="Sheng Z."/>
            <person name="An Y."/>
            <person name="Searle S."/>
            <person name="Herrero J."/>
            <person name="Groenen M.A."/>
            <person name="Crooijmans R.P."/>
            <person name="Faraut T."/>
            <person name="Cai Q."/>
            <person name="Webster R.G."/>
            <person name="Aldridge J.R."/>
            <person name="Warren W.C."/>
            <person name="Bartschat S."/>
            <person name="Kehr S."/>
            <person name="Marz M."/>
            <person name="Stadler P.F."/>
            <person name="Smith J."/>
            <person name="Kraus R.H."/>
            <person name="Zhao Y."/>
            <person name="Ren L."/>
            <person name="Fei J."/>
            <person name="Morisson M."/>
            <person name="Kaiser P."/>
            <person name="Griffin D.K."/>
            <person name="Rao M."/>
            <person name="Pitel F."/>
            <person name="Wang J."/>
            <person name="Li N."/>
        </authorList>
    </citation>
    <scope>NUCLEOTIDE SEQUENCE [LARGE SCALE GENOMIC DNA]</scope>
</reference>